<proteinExistence type="inferred from homology"/>
<evidence type="ECO:0000256" key="7">
    <source>
        <dbReference type="ARBA" id="ARBA00012683"/>
    </source>
</evidence>
<evidence type="ECO:0000256" key="6">
    <source>
        <dbReference type="ARBA" id="ARBA00009892"/>
    </source>
</evidence>
<dbReference type="eggNOG" id="KOG2924">
    <property type="taxonomic scope" value="Eukaryota"/>
</dbReference>
<evidence type="ECO:0000313" key="13">
    <source>
        <dbReference type="EMBL" id="ADV24448.1"/>
    </source>
</evidence>
<dbReference type="KEGG" id="cgi:CGB_I3380C"/>
<keyword evidence="14" id="KW-1185">Reference proteome</keyword>
<dbReference type="SUPFAM" id="SSF52467">
    <property type="entry name" value="DHS-like NAD/FAD-binding domain"/>
    <property type="match status" value="1"/>
</dbReference>
<dbReference type="RefSeq" id="XP_003196235.1">
    <property type="nucleotide sequence ID" value="XM_003196187.1"/>
</dbReference>
<comment type="similarity">
    <text evidence="6">Belongs to the deoxyhypusine synthase family.</text>
</comment>
<dbReference type="GO" id="GO:0034038">
    <property type="term" value="F:deoxyhypusine synthase activity"/>
    <property type="evidence" value="ECO:0007669"/>
    <property type="project" value="UniProtKB-EC"/>
</dbReference>
<reference key="2">
    <citation type="journal article" date="2011" name="MBio">
        <title>Genome variation in Cryptococcus gattii, an emerging pathogen of immunocompetent hosts.</title>
        <authorList>
            <person name="D'Souza C.A."/>
            <person name="Kronstad J.W."/>
            <person name="Taylor G."/>
            <person name="Warren R."/>
            <person name="Yuen M."/>
            <person name="Hu G."/>
            <person name="Jung W.H."/>
            <person name="Sham A."/>
            <person name="Kidd S.E."/>
            <person name="Tangen K."/>
            <person name="Lee N."/>
            <person name="Zeilmaker T."/>
            <person name="Sawkins J."/>
            <person name="McVicker G."/>
            <person name="Shah S."/>
            <person name="Gnerre S."/>
            <person name="Griggs A."/>
            <person name="Zeng Q."/>
            <person name="Bartlett K."/>
            <person name="Li W."/>
            <person name="Wang X."/>
            <person name="Heitman J."/>
            <person name="Stajich J.E."/>
            <person name="Fraser J.A."/>
            <person name="Meyer W."/>
            <person name="Carter D."/>
            <person name="Schein J."/>
            <person name="Krzywinski M."/>
            <person name="Kwong-Chung K.J."/>
            <person name="Varma A."/>
            <person name="Wang J."/>
            <person name="Brunham R."/>
            <person name="Fyfe M."/>
            <person name="Ouellette B.F.F."/>
            <person name="Siddiqui A."/>
            <person name="Marra M."/>
            <person name="Jones S."/>
            <person name="Holt R."/>
            <person name="Birren B.W."/>
            <person name="Galagan J.E."/>
            <person name="Cuomo C.A."/>
        </authorList>
    </citation>
    <scope>NUCLEOTIDE SEQUENCE</scope>
    <source>
        <strain>WM276</strain>
    </source>
</reference>
<evidence type="ECO:0000256" key="4">
    <source>
        <dbReference type="ARBA" id="ARBA00004173"/>
    </source>
</evidence>
<dbReference type="GeneID" id="10186468"/>
<dbReference type="InterPro" id="IPR029035">
    <property type="entry name" value="DHS-like_NAD/FAD-binding_dom"/>
</dbReference>
<comment type="catalytic activity">
    <reaction evidence="1">
        <text>[eIF5A protein]-L-lysine + spermidine = [eIF5A protein]-deoxyhypusine + propane-1,3-diamine</text>
        <dbReference type="Rhea" id="RHEA:33299"/>
        <dbReference type="Rhea" id="RHEA-COMP:10143"/>
        <dbReference type="Rhea" id="RHEA-COMP:10144"/>
        <dbReference type="ChEBI" id="CHEBI:29969"/>
        <dbReference type="ChEBI" id="CHEBI:57484"/>
        <dbReference type="ChEBI" id="CHEBI:57834"/>
        <dbReference type="ChEBI" id="CHEBI:82657"/>
        <dbReference type="EC" id="2.5.1.46"/>
    </reaction>
</comment>
<evidence type="ECO:0000256" key="1">
    <source>
        <dbReference type="ARBA" id="ARBA00000952"/>
    </source>
</evidence>
<evidence type="ECO:0000256" key="12">
    <source>
        <dbReference type="ARBA" id="ARBA00023256"/>
    </source>
</evidence>
<evidence type="ECO:0000256" key="9">
    <source>
        <dbReference type="ARBA" id="ARBA00022946"/>
    </source>
</evidence>
<protein>
    <recommendedName>
        <fullName evidence="7">deoxyhypusine synthase</fullName>
        <ecNumber evidence="7">2.5.1.46</ecNumber>
    </recommendedName>
</protein>
<dbReference type="VEuPathDB" id="FungiDB:CGB_I3380C"/>
<evidence type="ECO:0000256" key="8">
    <source>
        <dbReference type="ARBA" id="ARBA00022679"/>
    </source>
</evidence>
<dbReference type="OrthoDB" id="294378at2759"/>
<dbReference type="GO" id="GO:0005739">
    <property type="term" value="C:mitochondrion"/>
    <property type="evidence" value="ECO:0007669"/>
    <property type="project" value="UniProtKB-SubCell"/>
</dbReference>
<dbReference type="Gene3D" id="3.40.910.10">
    <property type="entry name" value="Deoxyhypusine synthase"/>
    <property type="match status" value="1"/>
</dbReference>
<sequence length="324" mass="35700">MSADPHQNVIFPSEEIPEDAVDVKGPDFNKPIDLEALLKSYETIGFQATGLARAIQVVDEMASLREILKFLAQHKLVDCFVTTAGGVEEDFIKCLGKTILGDFHLDGAGLRKKGLNRIGNLLVPNSNYCAFEDWVVPILDRMVEEQEEQGVKWSPSSVIRRLGKEIDNEDSVYYWCYKNDIPVFCPALTDGSLGDMLYFHTYKSSPLQLSIDIVADIRRLNDMSVKSKKAGMIILGGGVCKHQIANAMLFRNGADYAVYINTGQEYDGSDSGARPDEAVSWGKIRAGAESVKVYADATLVFPLVVAATFGKAHWAEHGEEAKAE</sequence>
<dbReference type="PANTHER" id="PTHR11703">
    <property type="entry name" value="DEOXYHYPUSINE SYNTHASE"/>
    <property type="match status" value="1"/>
</dbReference>
<comment type="function">
    <text evidence="3">Catalyzes the NAD-dependent oxidative cleavage of spermidine and the subsequent transfer of the butylamine moiety of spermidine to the epsilon-amino group of a specific lysine residue of the eIF-5A precursor protein to form the intermediate deoxyhypusine residue.</text>
</comment>
<dbReference type="InterPro" id="IPR002773">
    <property type="entry name" value="Deoxyhypusine_synthase"/>
</dbReference>
<dbReference type="Pfam" id="PF01916">
    <property type="entry name" value="DS"/>
    <property type="match status" value="1"/>
</dbReference>
<evidence type="ECO:0000256" key="3">
    <source>
        <dbReference type="ARBA" id="ARBA00002823"/>
    </source>
</evidence>
<dbReference type="Proteomes" id="UP000007805">
    <property type="component" value="Chromosome I"/>
</dbReference>
<evidence type="ECO:0000313" key="14">
    <source>
        <dbReference type="Proteomes" id="UP000007805"/>
    </source>
</evidence>
<name>E6RCB4_CRYGW</name>
<keyword evidence="10" id="KW-0520">NAD</keyword>
<keyword evidence="8" id="KW-0808">Transferase</keyword>
<gene>
    <name evidence="13" type="ordered locus">CGB_I3380C</name>
</gene>
<dbReference type="AlphaFoldDB" id="E6RCB4"/>
<keyword evidence="11" id="KW-0496">Mitochondrion</keyword>
<evidence type="ECO:0000256" key="5">
    <source>
        <dbReference type="ARBA" id="ARBA00005041"/>
    </source>
</evidence>
<dbReference type="InterPro" id="IPR036982">
    <property type="entry name" value="Deoxyhypusine_synthase_sf"/>
</dbReference>
<dbReference type="PANTHER" id="PTHR11703:SF0">
    <property type="entry name" value="DEOXYHYPUSINE SYNTHASE"/>
    <property type="match status" value="1"/>
</dbReference>
<comment type="subcellular location">
    <subcellularLocation>
        <location evidence="4">Mitochondrion</location>
    </subcellularLocation>
</comment>
<dbReference type="NCBIfam" id="TIGR00321">
    <property type="entry name" value="dhys"/>
    <property type="match status" value="1"/>
</dbReference>
<reference evidence="13 14" key="1">
    <citation type="journal article" date="2011" name="MBio">
        <title>Genome variation in Cryptococcus gattii, an emerging pathogen of immunocompetent hosts.</title>
        <authorList>
            <person name="D'Souza C.A."/>
            <person name="Kronstad J.W."/>
            <person name="Taylor G."/>
            <person name="Warren R."/>
            <person name="Yuen M."/>
            <person name="Hu G."/>
            <person name="Jung W.H."/>
            <person name="Sham A."/>
            <person name="Kidd S.E."/>
            <person name="Tangen K."/>
            <person name="Lee N."/>
            <person name="Zeilmaker T."/>
            <person name="Sawkins J."/>
            <person name="McVicker G."/>
            <person name="Shah S."/>
            <person name="Gnerre S."/>
            <person name="Griggs A."/>
            <person name="Zeng Q."/>
            <person name="Bartlett K."/>
            <person name="Li W."/>
            <person name="Wang X."/>
            <person name="Heitman J."/>
            <person name="Stajich J.E."/>
            <person name="Fraser J.A."/>
            <person name="Meyer W."/>
            <person name="Carter D."/>
            <person name="Schein J."/>
            <person name="Krzywinski M."/>
            <person name="Kwon-Chung K.J."/>
            <person name="Varma A."/>
            <person name="Wang J."/>
            <person name="Brunham R."/>
            <person name="Fyfe M."/>
            <person name="Ouellette B.F."/>
            <person name="Siddiqui A."/>
            <person name="Marra M."/>
            <person name="Jones S."/>
            <person name="Holt R."/>
            <person name="Birren B.W."/>
            <person name="Galagan J.E."/>
            <person name="Cuomo C.A."/>
        </authorList>
    </citation>
    <scope>NUCLEOTIDE SEQUENCE [LARGE SCALE GENOMIC DNA]</scope>
    <source>
        <strain evidence="14">WM276 / ATCC MYA-4071</strain>
    </source>
</reference>
<dbReference type="HOGENOM" id="CLU_039781_0_0_1"/>
<keyword evidence="12" id="KW-0386">Hypusine biosynthesis</keyword>
<keyword evidence="9" id="KW-0809">Transit peptide</keyword>
<dbReference type="EMBL" id="CP000294">
    <property type="protein sequence ID" value="ADV24448.1"/>
    <property type="molecule type" value="Genomic_DNA"/>
</dbReference>
<dbReference type="FunFam" id="3.40.910.10:FF:000001">
    <property type="entry name" value="Probable deoxyhypusine synthase"/>
    <property type="match status" value="1"/>
</dbReference>
<accession>E6RCB4</accession>
<evidence type="ECO:0000256" key="11">
    <source>
        <dbReference type="ARBA" id="ARBA00023128"/>
    </source>
</evidence>
<evidence type="ECO:0000256" key="2">
    <source>
        <dbReference type="ARBA" id="ARBA00001911"/>
    </source>
</evidence>
<comment type="pathway">
    <text evidence="5">Protein modification; eIF5A hypusination.</text>
</comment>
<dbReference type="EC" id="2.5.1.46" evidence="7"/>
<comment type="cofactor">
    <cofactor evidence="2">
        <name>NAD(+)</name>
        <dbReference type="ChEBI" id="CHEBI:57540"/>
    </cofactor>
</comment>
<evidence type="ECO:0000256" key="10">
    <source>
        <dbReference type="ARBA" id="ARBA00023027"/>
    </source>
</evidence>
<organism evidence="13 14">
    <name type="scientific">Cryptococcus gattii serotype B (strain WM276 / ATCC MYA-4071)</name>
    <name type="common">Filobasidiella gattii</name>
    <name type="synonym">Cryptococcus bacillisporus</name>
    <dbReference type="NCBI Taxonomy" id="367775"/>
    <lineage>
        <taxon>Eukaryota</taxon>
        <taxon>Fungi</taxon>
        <taxon>Dikarya</taxon>
        <taxon>Basidiomycota</taxon>
        <taxon>Agaricomycotina</taxon>
        <taxon>Tremellomycetes</taxon>
        <taxon>Tremellales</taxon>
        <taxon>Cryptococcaceae</taxon>
        <taxon>Cryptococcus</taxon>
        <taxon>Cryptococcus gattii species complex</taxon>
    </lineage>
</organism>